<keyword evidence="2" id="KW-1185">Reference proteome</keyword>
<gene>
    <name evidence="1" type="ORF">SAMN05216571_11065</name>
</gene>
<dbReference type="AlphaFoldDB" id="A0A1G7TI29"/>
<dbReference type="Proteomes" id="UP000198641">
    <property type="component" value="Unassembled WGS sequence"/>
</dbReference>
<sequence length="102" mass="10868">MIIVPVLGIIALAAMIFGGQALSDESLDGEIQQALATSLDTSSAIELQNLQEVQYGYGICGAYKTADGDGFASFFYDTSRKRLTLDVNSREYTSNCGLSAIC</sequence>
<evidence type="ECO:0000313" key="2">
    <source>
        <dbReference type="Proteomes" id="UP000198641"/>
    </source>
</evidence>
<protein>
    <submittedName>
        <fullName evidence="1">Uncharacterized protein</fullName>
    </submittedName>
</protein>
<dbReference type="EMBL" id="FNCI01000010">
    <property type="protein sequence ID" value="SDG34309.1"/>
    <property type="molecule type" value="Genomic_DNA"/>
</dbReference>
<reference evidence="1 2" key="1">
    <citation type="submission" date="2016-10" db="EMBL/GenBank/DDBJ databases">
        <authorList>
            <person name="de Groot N.N."/>
        </authorList>
    </citation>
    <scope>NUCLEOTIDE SEQUENCE [LARGE SCALE GENOMIC DNA]</scope>
    <source>
        <strain evidence="1 2">BH539</strain>
    </source>
</reference>
<organism evidence="1 2">
    <name type="scientific">Onishia taeanensis</name>
    <dbReference type="NCBI Taxonomy" id="284577"/>
    <lineage>
        <taxon>Bacteria</taxon>
        <taxon>Pseudomonadati</taxon>
        <taxon>Pseudomonadota</taxon>
        <taxon>Gammaproteobacteria</taxon>
        <taxon>Oceanospirillales</taxon>
        <taxon>Halomonadaceae</taxon>
        <taxon>Onishia</taxon>
    </lineage>
</organism>
<proteinExistence type="predicted"/>
<name>A0A1G7TI29_9GAMM</name>
<accession>A0A1G7TI29</accession>
<evidence type="ECO:0000313" key="1">
    <source>
        <dbReference type="EMBL" id="SDG34309.1"/>
    </source>
</evidence>
<dbReference type="STRING" id="284577.SAMN05216571_11065"/>